<dbReference type="Proteomes" id="UP000664534">
    <property type="component" value="Unassembled WGS sequence"/>
</dbReference>
<protein>
    <submittedName>
        <fullName evidence="1">Uncharacterized protein</fullName>
    </submittedName>
</protein>
<organism evidence="1 2">
    <name type="scientific">Imshaugia aleurites</name>
    <dbReference type="NCBI Taxonomy" id="172621"/>
    <lineage>
        <taxon>Eukaryota</taxon>
        <taxon>Fungi</taxon>
        <taxon>Dikarya</taxon>
        <taxon>Ascomycota</taxon>
        <taxon>Pezizomycotina</taxon>
        <taxon>Lecanoromycetes</taxon>
        <taxon>OSLEUM clade</taxon>
        <taxon>Lecanoromycetidae</taxon>
        <taxon>Lecanorales</taxon>
        <taxon>Lecanorineae</taxon>
        <taxon>Parmeliaceae</taxon>
        <taxon>Imshaugia</taxon>
    </lineage>
</organism>
<reference evidence="1" key="1">
    <citation type="submission" date="2021-03" db="EMBL/GenBank/DDBJ databases">
        <authorList>
            <person name="Tagirdzhanova G."/>
        </authorList>
    </citation>
    <scope>NUCLEOTIDE SEQUENCE</scope>
</reference>
<name>A0A8H3F396_9LECA</name>
<keyword evidence="2" id="KW-1185">Reference proteome</keyword>
<comment type="caution">
    <text evidence="1">The sequence shown here is derived from an EMBL/GenBank/DDBJ whole genome shotgun (WGS) entry which is preliminary data.</text>
</comment>
<accession>A0A8H3F396</accession>
<sequence length="318" mass="35618">MSAHKSWRDAFEDLLALESGGDMISLESRKKEAEIAKRCWYQSISRSVSLVNDQLKFDAKYMSLLKRIQDFAARKNWIDTLKDTAKAITALEESSNQVIASGKGMIATLEEQMGESWPASRYKMRGQWMASLVSSGALPGWRAEIFDSSEGSQVNLTKLDGDSGEPDGQIMTEAELNEQFEDDKPMQLGSPRWFTYAGRYPEPEIIREEVGNGASLGYVKFPYLPLRPSILSQLTTVECTRSEKGNLSTKVALGNIFTDGTIQQQQIVDDSSKILEENEKVYASMQARNAAVSAAVQEAQYDMMARPLREHEENDELD</sequence>
<dbReference type="EMBL" id="CAJPDT010000018">
    <property type="protein sequence ID" value="CAF9917386.1"/>
    <property type="molecule type" value="Genomic_DNA"/>
</dbReference>
<proteinExistence type="predicted"/>
<gene>
    <name evidence="1" type="ORF">IMSHALPRED_003556</name>
</gene>
<dbReference type="OrthoDB" id="4586300at2759"/>
<dbReference type="AlphaFoldDB" id="A0A8H3F396"/>
<evidence type="ECO:0000313" key="2">
    <source>
        <dbReference type="Proteomes" id="UP000664534"/>
    </source>
</evidence>
<evidence type="ECO:0000313" key="1">
    <source>
        <dbReference type="EMBL" id="CAF9917386.1"/>
    </source>
</evidence>